<dbReference type="EMBL" id="JBIRXV010000001">
    <property type="protein sequence ID" value="MFI2320361.1"/>
    <property type="molecule type" value="Genomic_DNA"/>
</dbReference>
<proteinExistence type="predicted"/>
<accession>A0ABW7WBK9</accession>
<dbReference type="RefSeq" id="WP_396945180.1">
    <property type="nucleotide sequence ID" value="NZ_JBIRXV010000001.1"/>
</dbReference>
<evidence type="ECO:0000313" key="1">
    <source>
        <dbReference type="EMBL" id="MFI2320361.1"/>
    </source>
</evidence>
<protein>
    <recommendedName>
        <fullName evidence="3">Excreted virulence factor EspC (Type VII ESX diderm)</fullName>
    </recommendedName>
</protein>
<evidence type="ECO:0008006" key="3">
    <source>
        <dbReference type="Google" id="ProtNLM"/>
    </source>
</evidence>
<gene>
    <name evidence="1" type="ORF">ACH47G_07715</name>
</gene>
<organism evidence="1 2">
    <name type="scientific">Nocardia beijingensis</name>
    <dbReference type="NCBI Taxonomy" id="95162"/>
    <lineage>
        <taxon>Bacteria</taxon>
        <taxon>Bacillati</taxon>
        <taxon>Actinomycetota</taxon>
        <taxon>Actinomycetes</taxon>
        <taxon>Mycobacteriales</taxon>
        <taxon>Nocardiaceae</taxon>
        <taxon>Nocardia</taxon>
    </lineage>
</organism>
<name>A0ABW7WBK9_9NOCA</name>
<sequence>MGATKSIDELNAVLDQFADKVEEIRNQPAKVDEAFDKAAIAVATLEGAAVGIPFLLIPITGAAGAAYGAITNDDFTGYMQDHKEGIKDKIRELLEKLHDAIEGLRAPIAFLQAGEEWLKLKSTIGDAQNNEVVRGSVLGYWQGGAAIRYGTTRALQDTALDSAKAACEKISDCLAAISDSAWDFYSSIVQDIVGFLAKFSSALGKISLIFESPWGISDAIDALAEILVKTVAYGDRLVDALLTQRNNIKKMTDSIQNPKGFLNNRWPQSASNDFDINSPGAGWAAI</sequence>
<evidence type="ECO:0000313" key="2">
    <source>
        <dbReference type="Proteomes" id="UP001611450"/>
    </source>
</evidence>
<keyword evidence="2" id="KW-1185">Reference proteome</keyword>
<comment type="caution">
    <text evidence="1">The sequence shown here is derived from an EMBL/GenBank/DDBJ whole genome shotgun (WGS) entry which is preliminary data.</text>
</comment>
<reference evidence="1 2" key="1">
    <citation type="submission" date="2024-10" db="EMBL/GenBank/DDBJ databases">
        <title>The Natural Products Discovery Center: Release of the First 8490 Sequenced Strains for Exploring Actinobacteria Biosynthetic Diversity.</title>
        <authorList>
            <person name="Kalkreuter E."/>
            <person name="Kautsar S.A."/>
            <person name="Yang D."/>
            <person name="Bader C.D."/>
            <person name="Teijaro C.N."/>
            <person name="Fluegel L."/>
            <person name="Davis C.M."/>
            <person name="Simpson J.R."/>
            <person name="Lauterbach L."/>
            <person name="Steele A.D."/>
            <person name="Gui C."/>
            <person name="Meng S."/>
            <person name="Li G."/>
            <person name="Viehrig K."/>
            <person name="Ye F."/>
            <person name="Su P."/>
            <person name="Kiefer A.F."/>
            <person name="Nichols A."/>
            <person name="Cepeda A.J."/>
            <person name="Yan W."/>
            <person name="Fan B."/>
            <person name="Jiang Y."/>
            <person name="Adhikari A."/>
            <person name="Zheng C.-J."/>
            <person name="Schuster L."/>
            <person name="Cowan T.M."/>
            <person name="Smanski M.J."/>
            <person name="Chevrette M.G."/>
            <person name="De Carvalho L.P.S."/>
            <person name="Shen B."/>
        </authorList>
    </citation>
    <scope>NUCLEOTIDE SEQUENCE [LARGE SCALE GENOMIC DNA]</scope>
    <source>
        <strain evidence="1 2">NPDC019626</strain>
    </source>
</reference>
<dbReference type="Proteomes" id="UP001611450">
    <property type="component" value="Unassembled WGS sequence"/>
</dbReference>